<keyword evidence="3" id="KW-0445">Lipid transport</keyword>
<dbReference type="InterPro" id="IPR031468">
    <property type="entry name" value="SMP_LBD"/>
</dbReference>
<comment type="caution">
    <text evidence="8">The sequence shown here is derived from an EMBL/GenBank/DDBJ whole genome shotgun (WGS) entry which is preliminary data.</text>
</comment>
<dbReference type="InterPro" id="IPR045050">
    <property type="entry name" value="Synaptotagmin_plant"/>
</dbReference>
<evidence type="ECO:0000256" key="6">
    <source>
        <dbReference type="SAM" id="Phobius"/>
    </source>
</evidence>
<dbReference type="PANTHER" id="PTHR10774:SF190">
    <property type="entry name" value="C2 CALCIUM_LIPID-BINDING ENDONUCLEASE_EXONUCLEASE_PHOSPHATASE-RELATED"/>
    <property type="match status" value="1"/>
</dbReference>
<dbReference type="PROSITE" id="PS51847">
    <property type="entry name" value="SMP"/>
    <property type="match status" value="1"/>
</dbReference>
<gene>
    <name evidence="8" type="ORF">SHERM_11216</name>
</gene>
<keyword evidence="9" id="KW-1185">Reference proteome</keyword>
<dbReference type="GO" id="GO:0005783">
    <property type="term" value="C:endoplasmic reticulum"/>
    <property type="evidence" value="ECO:0007669"/>
    <property type="project" value="TreeGrafter"/>
</dbReference>
<reference evidence="8" key="1">
    <citation type="submission" date="2019-12" db="EMBL/GenBank/DDBJ databases">
        <authorList>
            <person name="Scholes J."/>
        </authorList>
    </citation>
    <scope>NUCLEOTIDE SEQUENCE</scope>
</reference>
<keyword evidence="4" id="KW-0446">Lipid-binding</keyword>
<dbReference type="PANTHER" id="PTHR10774">
    <property type="entry name" value="EXTENDED SYNAPTOTAGMIN-RELATED"/>
    <property type="match status" value="1"/>
</dbReference>
<feature type="domain" description="SMP-LTD" evidence="7">
    <location>
        <begin position="111"/>
        <end position="303"/>
    </location>
</feature>
<keyword evidence="2" id="KW-0813">Transport</keyword>
<comment type="subcellular location">
    <subcellularLocation>
        <location evidence="1">Membrane</location>
    </subcellularLocation>
</comment>
<evidence type="ECO:0000256" key="4">
    <source>
        <dbReference type="ARBA" id="ARBA00023121"/>
    </source>
</evidence>
<proteinExistence type="predicted"/>
<keyword evidence="6" id="KW-1133">Transmembrane helix</keyword>
<evidence type="ECO:0000256" key="2">
    <source>
        <dbReference type="ARBA" id="ARBA00022448"/>
    </source>
</evidence>
<dbReference type="GO" id="GO:0008289">
    <property type="term" value="F:lipid binding"/>
    <property type="evidence" value="ECO:0007669"/>
    <property type="project" value="UniProtKB-KW"/>
</dbReference>
<protein>
    <submittedName>
        <fullName evidence="8">Calcium-dependent lipid-binding (CaLB domain) family protein</fullName>
    </submittedName>
</protein>
<dbReference type="Proteomes" id="UP001153555">
    <property type="component" value="Unassembled WGS sequence"/>
</dbReference>
<organism evidence="8 9">
    <name type="scientific">Striga hermonthica</name>
    <name type="common">Purple witchweed</name>
    <name type="synonym">Buchnera hermonthica</name>
    <dbReference type="NCBI Taxonomy" id="68872"/>
    <lineage>
        <taxon>Eukaryota</taxon>
        <taxon>Viridiplantae</taxon>
        <taxon>Streptophyta</taxon>
        <taxon>Embryophyta</taxon>
        <taxon>Tracheophyta</taxon>
        <taxon>Spermatophyta</taxon>
        <taxon>Magnoliopsida</taxon>
        <taxon>eudicotyledons</taxon>
        <taxon>Gunneridae</taxon>
        <taxon>Pentapetalae</taxon>
        <taxon>asterids</taxon>
        <taxon>lamiids</taxon>
        <taxon>Lamiales</taxon>
        <taxon>Orobanchaceae</taxon>
        <taxon>Buchnereae</taxon>
        <taxon>Striga</taxon>
    </lineage>
</organism>
<accession>A0A9N7R3K2</accession>
<evidence type="ECO:0000256" key="3">
    <source>
        <dbReference type="ARBA" id="ARBA00023055"/>
    </source>
</evidence>
<evidence type="ECO:0000256" key="5">
    <source>
        <dbReference type="ARBA" id="ARBA00023136"/>
    </source>
</evidence>
<feature type="transmembrane region" description="Helical" evidence="6">
    <location>
        <begin position="314"/>
        <end position="337"/>
    </location>
</feature>
<evidence type="ECO:0000313" key="9">
    <source>
        <dbReference type="Proteomes" id="UP001153555"/>
    </source>
</evidence>
<keyword evidence="6" id="KW-0812">Transmembrane</keyword>
<evidence type="ECO:0000259" key="7">
    <source>
        <dbReference type="PROSITE" id="PS51847"/>
    </source>
</evidence>
<dbReference type="AlphaFoldDB" id="A0A9N7R3K2"/>
<evidence type="ECO:0000256" key="1">
    <source>
        <dbReference type="ARBA" id="ARBA00004370"/>
    </source>
</evidence>
<dbReference type="CDD" id="cd21677">
    <property type="entry name" value="SMP_SYT"/>
    <property type="match status" value="1"/>
</dbReference>
<dbReference type="EMBL" id="CACSLK010003174">
    <property type="protein sequence ID" value="CAA0809010.1"/>
    <property type="molecule type" value="Genomic_DNA"/>
</dbReference>
<sequence>MGGELGLTLVCMTVGDFHFTPKIQFSFYHSPELYHSLLSGAIFHALSGGDSHALSGAIFLSSPATVAPLISHNSRTRAAPIFTRRVHSRCSSPHPTHLHCSAAPLRRTYTAPTHLTAPPAFSPSHFFSRQQAVIKESVEPLLEEYRPTGISSLKFSKLSLGTVAPNIEGIRVQSLKEGQITMDIDLRWGGDLSIILAVEAARVAFIPIQLKDLKVFTVVRAIFQLADEIPCISPVVVALLAEPKPRIDYTLKAVGGSLTAIPGLSDMIDMSSDIFPWFNEYSRLVVEINGKCFIPTILNVRKAIQTMQIMRDGMFLRVWSIMFVVLLFVGYLLGIQIPM</sequence>
<evidence type="ECO:0000313" key="8">
    <source>
        <dbReference type="EMBL" id="CAA0809010.1"/>
    </source>
</evidence>
<dbReference type="OrthoDB" id="67700at2759"/>
<keyword evidence="5 6" id="KW-0472">Membrane</keyword>
<dbReference type="GO" id="GO:0006869">
    <property type="term" value="P:lipid transport"/>
    <property type="evidence" value="ECO:0007669"/>
    <property type="project" value="UniProtKB-KW"/>
</dbReference>
<dbReference type="GO" id="GO:0016020">
    <property type="term" value="C:membrane"/>
    <property type="evidence" value="ECO:0007669"/>
    <property type="project" value="UniProtKB-SubCell"/>
</dbReference>
<name>A0A9N7R3K2_STRHE</name>